<reference evidence="1 2" key="1">
    <citation type="journal article" date="2014" name="Genome Announc.">
        <title>Genome Sequence of the Microsporidian Species Nematocida sp1 Strain ERTm6 (ATCC PRA-372).</title>
        <authorList>
            <person name="Bakowski M.A."/>
            <person name="Priest M."/>
            <person name="Young S."/>
            <person name="Cuomo C.A."/>
            <person name="Troemel E.R."/>
        </authorList>
    </citation>
    <scope>NUCLEOTIDE SEQUENCE [LARGE SCALE GENOMIC DNA]</scope>
    <source>
        <strain evidence="1 2">ERTm6</strain>
    </source>
</reference>
<protein>
    <submittedName>
        <fullName evidence="1">Uncharacterized protein</fullName>
    </submittedName>
</protein>
<accession>A0A086IYW7</accession>
<gene>
    <name evidence="1" type="ORF">NESG_02475</name>
</gene>
<evidence type="ECO:0000313" key="1">
    <source>
        <dbReference type="EMBL" id="KFG25085.1"/>
    </source>
</evidence>
<dbReference type="Proteomes" id="UP000054524">
    <property type="component" value="Unassembled WGS sequence"/>
</dbReference>
<feature type="non-terminal residue" evidence="1">
    <location>
        <position position="1"/>
    </location>
</feature>
<comment type="caution">
    <text evidence="1">The sequence shown here is derived from an EMBL/GenBank/DDBJ whole genome shotgun (WGS) entry which is preliminary data.</text>
</comment>
<evidence type="ECO:0000313" key="2">
    <source>
        <dbReference type="Proteomes" id="UP000054524"/>
    </source>
</evidence>
<dbReference type="EMBL" id="AKIJ01000014">
    <property type="protein sequence ID" value="KFG25085.1"/>
    <property type="molecule type" value="Genomic_DNA"/>
</dbReference>
<organism evidence="1 2">
    <name type="scientific">Nematocida ausubeli (strain ATCC PRA-371 / ERTm2)</name>
    <name type="common">Nematode killer fungus</name>
    <dbReference type="NCBI Taxonomy" id="1913371"/>
    <lineage>
        <taxon>Eukaryota</taxon>
        <taxon>Fungi</taxon>
        <taxon>Fungi incertae sedis</taxon>
        <taxon>Microsporidia</taxon>
        <taxon>Nematocida</taxon>
    </lineage>
</organism>
<dbReference type="Pfam" id="PF03761">
    <property type="entry name" value="DUF316"/>
    <property type="match status" value="1"/>
</dbReference>
<dbReference type="RefSeq" id="XP_052903640.1">
    <property type="nucleotide sequence ID" value="XM_053050076.1"/>
</dbReference>
<dbReference type="GeneID" id="77677448"/>
<dbReference type="AlphaFoldDB" id="A0A086IYW7"/>
<dbReference type="InterPro" id="IPR005514">
    <property type="entry name" value="DUF316"/>
</dbReference>
<keyword evidence="2" id="KW-1185">Reference proteome</keyword>
<name>A0A086IYW7_NEMA1</name>
<dbReference type="HOGENOM" id="CLU_2929020_0_0_1"/>
<sequence>SAGLMKNINERRTLIGYHNAWTENCKANHLVSIGYFMDKLCSLAGICAKLVDFLIYKFMCL</sequence>
<proteinExistence type="predicted"/>